<organism evidence="9 10">
    <name type="scientific">Streptomyces kasugaensis</name>
    <dbReference type="NCBI Taxonomy" id="1946"/>
    <lineage>
        <taxon>Bacteria</taxon>
        <taxon>Bacillati</taxon>
        <taxon>Actinomycetota</taxon>
        <taxon>Actinomycetes</taxon>
        <taxon>Kitasatosporales</taxon>
        <taxon>Streptomycetaceae</taxon>
        <taxon>Streptomyces</taxon>
    </lineage>
</organism>
<keyword evidence="4 7" id="KW-1133">Transmembrane helix</keyword>
<proteinExistence type="predicted"/>
<evidence type="ECO:0000256" key="4">
    <source>
        <dbReference type="ARBA" id="ARBA00022989"/>
    </source>
</evidence>
<feature type="compositionally biased region" description="Low complexity" evidence="6">
    <location>
        <begin position="22"/>
        <end position="84"/>
    </location>
</feature>
<name>A0A4Q9HPY6_STRKA</name>
<reference evidence="9 10" key="1">
    <citation type="submission" date="2019-02" db="EMBL/GenBank/DDBJ databases">
        <title>Draft Genome Sequence of Streptomyces sp. AM-2504, identified by 16S rRNA comparative analysis as a Streptomyces Kasugaensis strain.</title>
        <authorList>
            <person name="Napolioni V."/>
            <person name="Giuliodori A.M."/>
            <person name="Spurio R."/>
            <person name="Fabbretti A."/>
        </authorList>
    </citation>
    <scope>NUCLEOTIDE SEQUENCE [LARGE SCALE GENOMIC DNA]</scope>
    <source>
        <strain evidence="9 10">AM-2504</strain>
    </source>
</reference>
<feature type="domain" description="RDD" evidence="8">
    <location>
        <begin position="95"/>
        <end position="252"/>
    </location>
</feature>
<evidence type="ECO:0000256" key="3">
    <source>
        <dbReference type="ARBA" id="ARBA00022692"/>
    </source>
</evidence>
<evidence type="ECO:0000256" key="1">
    <source>
        <dbReference type="ARBA" id="ARBA00004651"/>
    </source>
</evidence>
<dbReference type="InterPro" id="IPR051791">
    <property type="entry name" value="Pra-immunoreactive"/>
</dbReference>
<evidence type="ECO:0000256" key="7">
    <source>
        <dbReference type="SAM" id="Phobius"/>
    </source>
</evidence>
<accession>A0A4Q9HPY6</accession>
<dbReference type="PANTHER" id="PTHR36115:SF6">
    <property type="entry name" value="PROLINE-RICH ANTIGEN HOMOLOG"/>
    <property type="match status" value="1"/>
</dbReference>
<evidence type="ECO:0000313" key="10">
    <source>
        <dbReference type="Proteomes" id="UP000292452"/>
    </source>
</evidence>
<dbReference type="AlphaFoldDB" id="A0A4Q9HPY6"/>
<gene>
    <name evidence="9" type="ORF">EYS09_29425</name>
</gene>
<keyword evidence="2" id="KW-1003">Cell membrane</keyword>
<dbReference type="EMBL" id="SIXH01000379">
    <property type="protein sequence ID" value="TBO56160.1"/>
    <property type="molecule type" value="Genomic_DNA"/>
</dbReference>
<feature type="transmembrane region" description="Helical" evidence="7">
    <location>
        <begin position="106"/>
        <end position="126"/>
    </location>
</feature>
<dbReference type="RefSeq" id="WP_131125495.1">
    <property type="nucleotide sequence ID" value="NZ_SIXH01000379.1"/>
</dbReference>
<evidence type="ECO:0000256" key="2">
    <source>
        <dbReference type="ARBA" id="ARBA00022475"/>
    </source>
</evidence>
<dbReference type="Pfam" id="PF06271">
    <property type="entry name" value="RDD"/>
    <property type="match status" value="1"/>
</dbReference>
<evidence type="ECO:0000256" key="6">
    <source>
        <dbReference type="SAM" id="MobiDB-lite"/>
    </source>
</evidence>
<dbReference type="InterPro" id="IPR010432">
    <property type="entry name" value="RDD"/>
</dbReference>
<evidence type="ECO:0000313" key="9">
    <source>
        <dbReference type="EMBL" id="TBO56160.1"/>
    </source>
</evidence>
<evidence type="ECO:0000259" key="8">
    <source>
        <dbReference type="Pfam" id="PF06271"/>
    </source>
</evidence>
<sequence length="260" mass="27544">MSFGDPNNPYGQQPPQVPPGPYGQQPPQQQPQQPQPGYGYPQQAPQQQPYGAPQQQPGQPYGYPQQQPAQPYGYPQQGYPQQGMPGMGMGMPQGYASWGARVGATLLDYLIVGLLPTILYIVGFVMTGASAVASLPDTSHCQDTQCVTDAYNSASAASTGAPVGALVLMSLGGLLLLAGGIFLIAKEGSTGQTPGKKALNIRVVREATGQPLGFGMAFVRKLCHFLDGPLCGLGYWWPLWDEKSQTFADKIIGSVVVSSK</sequence>
<keyword evidence="5 7" id="KW-0472">Membrane</keyword>
<dbReference type="PANTHER" id="PTHR36115">
    <property type="entry name" value="PROLINE-RICH ANTIGEN HOMOLOG-RELATED"/>
    <property type="match status" value="1"/>
</dbReference>
<dbReference type="GO" id="GO:0005886">
    <property type="term" value="C:plasma membrane"/>
    <property type="evidence" value="ECO:0007669"/>
    <property type="project" value="UniProtKB-SubCell"/>
</dbReference>
<feature type="region of interest" description="Disordered" evidence="6">
    <location>
        <begin position="1"/>
        <end position="85"/>
    </location>
</feature>
<keyword evidence="10" id="KW-1185">Reference proteome</keyword>
<keyword evidence="3 7" id="KW-0812">Transmembrane</keyword>
<evidence type="ECO:0000256" key="5">
    <source>
        <dbReference type="ARBA" id="ARBA00023136"/>
    </source>
</evidence>
<protein>
    <submittedName>
        <fullName evidence="9">RDD family protein</fullName>
    </submittedName>
</protein>
<dbReference type="Proteomes" id="UP000292452">
    <property type="component" value="Unassembled WGS sequence"/>
</dbReference>
<feature type="transmembrane region" description="Helical" evidence="7">
    <location>
        <begin position="163"/>
        <end position="185"/>
    </location>
</feature>
<comment type="subcellular location">
    <subcellularLocation>
        <location evidence="1">Cell membrane</location>
        <topology evidence="1">Multi-pass membrane protein</topology>
    </subcellularLocation>
</comment>
<comment type="caution">
    <text evidence="9">The sequence shown here is derived from an EMBL/GenBank/DDBJ whole genome shotgun (WGS) entry which is preliminary data.</text>
</comment>